<dbReference type="AlphaFoldDB" id="A0A7S4VYU1"/>
<gene>
    <name evidence="1" type="ORF">DBRI00130_LOCUS16992</name>
</gene>
<proteinExistence type="predicted"/>
<sequence>MATHTMDYTCPANVGIAINDKDGVFDYYKDDTAQHARQANNSEFEGFLDEQYGAWGITPNMRKALNANWIHWYGDHLLHSESKTIYESACGTGLTLFVIIQLLYEQYNITGIEAFGNEYIAENVVTANQFYDWAIGQYPELDLRKGHICRGDSTNLTSFVPTNSFDIVMTGYIDPIVDPLGLGLIENWQHEPWCNSKNESKQSLMKEEQKEINAWFALWASQMIALVKPGGIVIIESISQPRCDVGDWGGVTKEWWAQAIQEYEWDTQLGIDPTSLEIIDFDPLTQNEYIHDRYNVKLTKRKLIP</sequence>
<organism evidence="1">
    <name type="scientific">Ditylum brightwellii</name>
    <dbReference type="NCBI Taxonomy" id="49249"/>
    <lineage>
        <taxon>Eukaryota</taxon>
        <taxon>Sar</taxon>
        <taxon>Stramenopiles</taxon>
        <taxon>Ochrophyta</taxon>
        <taxon>Bacillariophyta</taxon>
        <taxon>Mediophyceae</taxon>
        <taxon>Lithodesmiophycidae</taxon>
        <taxon>Lithodesmiales</taxon>
        <taxon>Lithodesmiaceae</taxon>
        <taxon>Ditylum</taxon>
    </lineage>
</organism>
<protein>
    <recommendedName>
        <fullName evidence="2">Methyltransferase domain-containing protein</fullName>
    </recommendedName>
</protein>
<dbReference type="Gene3D" id="3.40.50.150">
    <property type="entry name" value="Vaccinia Virus protein VP39"/>
    <property type="match status" value="1"/>
</dbReference>
<accession>A0A7S4VYU1</accession>
<dbReference type="SUPFAM" id="SSF53335">
    <property type="entry name" value="S-adenosyl-L-methionine-dependent methyltransferases"/>
    <property type="match status" value="1"/>
</dbReference>
<dbReference type="InterPro" id="IPR029063">
    <property type="entry name" value="SAM-dependent_MTases_sf"/>
</dbReference>
<name>A0A7S4VYU1_9STRA</name>
<evidence type="ECO:0008006" key="2">
    <source>
        <dbReference type="Google" id="ProtNLM"/>
    </source>
</evidence>
<reference evidence="1" key="1">
    <citation type="submission" date="2021-01" db="EMBL/GenBank/DDBJ databases">
        <authorList>
            <person name="Corre E."/>
            <person name="Pelletier E."/>
            <person name="Niang G."/>
            <person name="Scheremetjew M."/>
            <person name="Finn R."/>
            <person name="Kale V."/>
            <person name="Holt S."/>
            <person name="Cochrane G."/>
            <person name="Meng A."/>
            <person name="Brown T."/>
            <person name="Cohen L."/>
        </authorList>
    </citation>
    <scope>NUCLEOTIDE SEQUENCE</scope>
    <source>
        <strain evidence="1">GSO104</strain>
    </source>
</reference>
<dbReference type="EMBL" id="HBNS01021440">
    <property type="protein sequence ID" value="CAE4611233.1"/>
    <property type="molecule type" value="Transcribed_RNA"/>
</dbReference>
<evidence type="ECO:0000313" key="1">
    <source>
        <dbReference type="EMBL" id="CAE4611233.1"/>
    </source>
</evidence>